<protein>
    <submittedName>
        <fullName evidence="1">Uncharacterized protein</fullName>
    </submittedName>
</protein>
<dbReference type="AlphaFoldDB" id="A0A1E5VUB2"/>
<evidence type="ECO:0000313" key="2">
    <source>
        <dbReference type="Proteomes" id="UP000095767"/>
    </source>
</evidence>
<comment type="caution">
    <text evidence="1">The sequence shown here is derived from an EMBL/GenBank/DDBJ whole genome shotgun (WGS) entry which is preliminary data.</text>
</comment>
<proteinExistence type="predicted"/>
<accession>A0A1E5VUB2</accession>
<organism evidence="1 2">
    <name type="scientific">Dichanthelium oligosanthes</name>
    <dbReference type="NCBI Taxonomy" id="888268"/>
    <lineage>
        <taxon>Eukaryota</taxon>
        <taxon>Viridiplantae</taxon>
        <taxon>Streptophyta</taxon>
        <taxon>Embryophyta</taxon>
        <taxon>Tracheophyta</taxon>
        <taxon>Spermatophyta</taxon>
        <taxon>Magnoliopsida</taxon>
        <taxon>Liliopsida</taxon>
        <taxon>Poales</taxon>
        <taxon>Poaceae</taxon>
        <taxon>PACMAD clade</taxon>
        <taxon>Panicoideae</taxon>
        <taxon>Panicodae</taxon>
        <taxon>Paniceae</taxon>
        <taxon>Dichantheliinae</taxon>
        <taxon>Dichanthelium</taxon>
    </lineage>
</organism>
<dbReference type="EMBL" id="LWDX02029282">
    <property type="protein sequence ID" value="OEL28711.1"/>
    <property type="molecule type" value="Genomic_DNA"/>
</dbReference>
<keyword evidence="2" id="KW-1185">Reference proteome</keyword>
<reference evidence="1 2" key="1">
    <citation type="submission" date="2016-09" db="EMBL/GenBank/DDBJ databases">
        <title>The draft genome of Dichanthelium oligosanthes: A C3 panicoid grass species.</title>
        <authorList>
            <person name="Studer A.J."/>
            <person name="Schnable J.C."/>
            <person name="Brutnell T.P."/>
        </authorList>
    </citation>
    <scope>NUCLEOTIDE SEQUENCE [LARGE SCALE GENOMIC DNA]</scope>
    <source>
        <strain evidence="2">cv. Kellogg 1175</strain>
        <tissue evidence="1">Leaf</tissue>
    </source>
</reference>
<dbReference type="Proteomes" id="UP000095767">
    <property type="component" value="Unassembled WGS sequence"/>
</dbReference>
<sequence length="39" mass="4218">LGEASCCHRVSFGSPPRIQMLSRLSRAGLQVLIRARPGP</sequence>
<gene>
    <name evidence="1" type="ORF">BAE44_0010269</name>
</gene>
<name>A0A1E5VUB2_9POAL</name>
<feature type="non-terminal residue" evidence="1">
    <location>
        <position position="1"/>
    </location>
</feature>
<evidence type="ECO:0000313" key="1">
    <source>
        <dbReference type="EMBL" id="OEL28711.1"/>
    </source>
</evidence>